<evidence type="ECO:0000313" key="2">
    <source>
        <dbReference type="Proteomes" id="UP000254031"/>
    </source>
</evidence>
<dbReference type="AlphaFoldDB" id="A0A378NH73"/>
<dbReference type="Proteomes" id="UP000254031">
    <property type="component" value="Unassembled WGS sequence"/>
</dbReference>
<reference evidence="1 2" key="1">
    <citation type="submission" date="2018-06" db="EMBL/GenBank/DDBJ databases">
        <authorList>
            <consortium name="Pathogen Informatics"/>
            <person name="Doyle S."/>
        </authorList>
    </citation>
    <scope>NUCLEOTIDE SEQUENCE [LARGE SCALE GENOMIC DNA]</scope>
    <source>
        <strain evidence="1 2">NCTC9380</strain>
    </source>
</reference>
<evidence type="ECO:0000313" key="1">
    <source>
        <dbReference type="EMBL" id="STY66909.1"/>
    </source>
</evidence>
<proteinExistence type="predicted"/>
<name>A0A378NH73_MANHA</name>
<protein>
    <submittedName>
        <fullName evidence="1">Uncharacterized protein</fullName>
    </submittedName>
</protein>
<gene>
    <name evidence="1" type="ORF">NCTC9380_02240</name>
</gene>
<organism evidence="1 2">
    <name type="scientific">Mannheimia haemolytica</name>
    <name type="common">Pasteurella haemolytica</name>
    <dbReference type="NCBI Taxonomy" id="75985"/>
    <lineage>
        <taxon>Bacteria</taxon>
        <taxon>Pseudomonadati</taxon>
        <taxon>Pseudomonadota</taxon>
        <taxon>Gammaproteobacteria</taxon>
        <taxon>Pasteurellales</taxon>
        <taxon>Pasteurellaceae</taxon>
        <taxon>Mannheimia</taxon>
    </lineage>
</organism>
<dbReference type="EMBL" id="UGPL01000006">
    <property type="protein sequence ID" value="STY66909.1"/>
    <property type="molecule type" value="Genomic_DNA"/>
</dbReference>
<accession>A0A378NH73</accession>
<sequence>MTTVVLDTVKVVANPPVIKPIFPPEFSEMEKLKRENYYFGRRIAYAPNKVQSYVSLANSSVELSKKINELEKKIISAKSIGEIFKIISGLLMLYAKILNKVEQEKLKKLYSLLVSQYDEVNKIKKAYLSKKEIAEKAEKSNLKKFALTKVNPRDYDLILSVSGGSRLWWLHVGKHKADEVNEAQKLIDALIILNETLTEFSNESHRLVTTLSRHIVTNIKQTPKLPITSRNRNTPVTSFDMLYYYRAKTGKSVTLKQLGLFNTVRELVKKPNALGKKDNRSVHGDFIQQIITKNARSFKNTYSFKEGIWNINNALWAIGSAIVEGNFTGSAVQKGDRFYLEGSIDYSFYDKFTDPYDIFNIIPGEWNPDGTSYDIKDNWRENVSIPIDERAYKNLNKR</sequence>
<dbReference type="RefSeq" id="WP_020824210.1">
    <property type="nucleotide sequence ID" value="NZ_CP017484.1"/>
</dbReference>